<name>A0AAD8K884_TARER</name>
<dbReference type="AlphaFoldDB" id="A0AAD8K884"/>
<accession>A0AAD8K884</accession>
<organism evidence="1 2">
    <name type="scientific">Tagetes erecta</name>
    <name type="common">African marigold</name>
    <dbReference type="NCBI Taxonomy" id="13708"/>
    <lineage>
        <taxon>Eukaryota</taxon>
        <taxon>Viridiplantae</taxon>
        <taxon>Streptophyta</taxon>
        <taxon>Embryophyta</taxon>
        <taxon>Tracheophyta</taxon>
        <taxon>Spermatophyta</taxon>
        <taxon>Magnoliopsida</taxon>
        <taxon>eudicotyledons</taxon>
        <taxon>Gunneridae</taxon>
        <taxon>Pentapetalae</taxon>
        <taxon>asterids</taxon>
        <taxon>campanulids</taxon>
        <taxon>Asterales</taxon>
        <taxon>Asteraceae</taxon>
        <taxon>Asteroideae</taxon>
        <taxon>Heliantheae alliance</taxon>
        <taxon>Tageteae</taxon>
        <taxon>Tagetes</taxon>
    </lineage>
</organism>
<dbReference type="SUPFAM" id="SSF52058">
    <property type="entry name" value="L domain-like"/>
    <property type="match status" value="1"/>
</dbReference>
<reference evidence="1" key="1">
    <citation type="journal article" date="2023" name="bioRxiv">
        <title>Improved chromosome-level genome assembly for marigold (Tagetes erecta).</title>
        <authorList>
            <person name="Jiang F."/>
            <person name="Yuan L."/>
            <person name="Wang S."/>
            <person name="Wang H."/>
            <person name="Xu D."/>
            <person name="Wang A."/>
            <person name="Fan W."/>
        </authorList>
    </citation>
    <scope>NUCLEOTIDE SEQUENCE</scope>
    <source>
        <strain evidence="1">WSJ</strain>
        <tissue evidence="1">Leaf</tissue>
    </source>
</reference>
<comment type="caution">
    <text evidence="1">The sequence shown here is derived from an EMBL/GenBank/DDBJ whole genome shotgun (WGS) entry which is preliminary data.</text>
</comment>
<evidence type="ECO:0000313" key="1">
    <source>
        <dbReference type="EMBL" id="KAK1415887.1"/>
    </source>
</evidence>
<gene>
    <name evidence="1" type="ORF">QVD17_31675</name>
</gene>
<dbReference type="PANTHER" id="PTHR16083:SF65">
    <property type="entry name" value="DISEASE RESISTANCE PROTEIN RPP8-LIKE"/>
    <property type="match status" value="1"/>
</dbReference>
<dbReference type="EMBL" id="JAUHHV010000008">
    <property type="protein sequence ID" value="KAK1415887.1"/>
    <property type="molecule type" value="Genomic_DNA"/>
</dbReference>
<evidence type="ECO:0000313" key="2">
    <source>
        <dbReference type="Proteomes" id="UP001229421"/>
    </source>
</evidence>
<dbReference type="PANTHER" id="PTHR16083">
    <property type="entry name" value="LEUCINE RICH REPEAT CONTAINING PROTEIN"/>
    <property type="match status" value="1"/>
</dbReference>
<sequence>MNHIGLPSFQLHDQDNSINLKLSQLPRCITKLELSHCNLGDGDIPCYISELVTLQVLDLRSNTFTRLPSTLISQIRCLKLLILSRCRNLVELPDLPSSIAILKANECDSLESIGDLSKYKCLWKVSLWRWNEWIGDNRHVNAVEDRFMSVKLPYKVPEESYDFDKTKTLITLQLPKNWYSEFSGFIIHCNEYVWRESERVIIKGEMSMDDHHDAEVFDENWEFGEVGYAPFASLRHTSWWNCNYTNLSFQFLAMGQDPKVQLVRRKSKVGDSTRDFWDEEYEDCKTFKIIDDDSNPSKLKIVWHT</sequence>
<proteinExistence type="predicted"/>
<dbReference type="InterPro" id="IPR032675">
    <property type="entry name" value="LRR_dom_sf"/>
</dbReference>
<protein>
    <submittedName>
        <fullName evidence="1">Uncharacterized protein</fullName>
    </submittedName>
</protein>
<keyword evidence="2" id="KW-1185">Reference proteome</keyword>
<dbReference type="Proteomes" id="UP001229421">
    <property type="component" value="Unassembled WGS sequence"/>
</dbReference>
<dbReference type="Gene3D" id="3.80.10.10">
    <property type="entry name" value="Ribonuclease Inhibitor"/>
    <property type="match status" value="1"/>
</dbReference>